<dbReference type="RefSeq" id="XP_011117151.1">
    <property type="nucleotide sequence ID" value="XM_011118849.1"/>
</dbReference>
<organism evidence="2 3">
    <name type="scientific">Arthrobotrys oligospora (strain ATCC 24927 / CBS 115.81 / DSM 1491)</name>
    <name type="common">Nematode-trapping fungus</name>
    <name type="synonym">Didymozoophaga oligospora</name>
    <dbReference type="NCBI Taxonomy" id="756982"/>
    <lineage>
        <taxon>Eukaryota</taxon>
        <taxon>Fungi</taxon>
        <taxon>Dikarya</taxon>
        <taxon>Ascomycota</taxon>
        <taxon>Pezizomycotina</taxon>
        <taxon>Orbiliomycetes</taxon>
        <taxon>Orbiliales</taxon>
        <taxon>Orbiliaceae</taxon>
        <taxon>Orbilia</taxon>
        <taxon>Orbilia oligospora</taxon>
    </lineage>
</organism>
<protein>
    <submittedName>
        <fullName evidence="2">Uncharacterized protein</fullName>
    </submittedName>
</protein>
<proteinExistence type="predicted"/>
<feature type="compositionally biased region" description="Acidic residues" evidence="1">
    <location>
        <begin position="37"/>
        <end position="48"/>
    </location>
</feature>
<sequence length="68" mass="7562">MIHTEPKFSTAPEDSTSALLDTENDSRDSVSAPLEASDNEDDEWLANDDPDRNQTGFARLLKTHDSQI</sequence>
<evidence type="ECO:0000256" key="1">
    <source>
        <dbReference type="SAM" id="MobiDB-lite"/>
    </source>
</evidence>
<dbReference type="EMBL" id="ADOT01000005">
    <property type="protein sequence ID" value="EGX54166.1"/>
    <property type="molecule type" value="Genomic_DNA"/>
</dbReference>
<evidence type="ECO:0000313" key="2">
    <source>
        <dbReference type="EMBL" id="EGX54166.1"/>
    </source>
</evidence>
<dbReference type="Proteomes" id="UP000008784">
    <property type="component" value="Unassembled WGS sequence"/>
</dbReference>
<evidence type="ECO:0000313" key="3">
    <source>
        <dbReference type="Proteomes" id="UP000008784"/>
    </source>
</evidence>
<comment type="caution">
    <text evidence="2">The sequence shown here is derived from an EMBL/GenBank/DDBJ whole genome shotgun (WGS) entry which is preliminary data.</text>
</comment>
<accession>G1WY39</accession>
<feature type="region of interest" description="Disordered" evidence="1">
    <location>
        <begin position="1"/>
        <end position="55"/>
    </location>
</feature>
<gene>
    <name evidence="2" type="ORF">AOL_s00004g199</name>
</gene>
<name>G1WY39_ARTOA</name>
<dbReference type="GeneID" id="22888048"/>
<reference evidence="2 3" key="1">
    <citation type="journal article" date="2011" name="PLoS Pathog.">
        <title>Genomic and proteomic analyses of the fungus Arthrobotrys oligospora provide insights into nematode-trap formation.</title>
        <authorList>
            <person name="Yang J."/>
            <person name="Wang L."/>
            <person name="Ji X."/>
            <person name="Feng Y."/>
            <person name="Li X."/>
            <person name="Zou C."/>
            <person name="Xu J."/>
            <person name="Ren Y."/>
            <person name="Mi Q."/>
            <person name="Wu J."/>
            <person name="Liu S."/>
            <person name="Liu Y."/>
            <person name="Huang X."/>
            <person name="Wang H."/>
            <person name="Niu X."/>
            <person name="Li J."/>
            <person name="Liang L."/>
            <person name="Luo Y."/>
            <person name="Ji K."/>
            <person name="Zhou W."/>
            <person name="Yu Z."/>
            <person name="Li G."/>
            <person name="Liu Y."/>
            <person name="Li L."/>
            <person name="Qiao M."/>
            <person name="Feng L."/>
            <person name="Zhang K.-Q."/>
        </authorList>
    </citation>
    <scope>NUCLEOTIDE SEQUENCE [LARGE SCALE GENOMIC DNA]</scope>
    <source>
        <strain evidence="3">ATCC 24927 / CBS 115.81 / DSM 1491</strain>
    </source>
</reference>
<dbReference type="AlphaFoldDB" id="G1WY39"/>
<keyword evidence="3" id="KW-1185">Reference proteome</keyword>
<dbReference type="InParanoid" id="G1WY39"/>
<dbReference type="HOGENOM" id="CLU_2793503_0_0_1"/>